<dbReference type="GO" id="GO:0005634">
    <property type="term" value="C:nucleus"/>
    <property type="evidence" value="ECO:0007669"/>
    <property type="project" value="UniProtKB-SubCell"/>
</dbReference>
<gene>
    <name evidence="11" type="ORF">N658DRAFT_516695</name>
</gene>
<evidence type="ECO:0000256" key="6">
    <source>
        <dbReference type="ARBA" id="ARBA00023125"/>
    </source>
</evidence>
<dbReference type="Gene3D" id="3.90.120.10">
    <property type="entry name" value="DNA Methylase, subunit A, domain 2"/>
    <property type="match status" value="1"/>
</dbReference>
<reference evidence="11" key="1">
    <citation type="journal article" date="2023" name="Mol. Phylogenet. Evol.">
        <title>Genome-scale phylogeny and comparative genomics of the fungal order Sordariales.</title>
        <authorList>
            <person name="Hensen N."/>
            <person name="Bonometti L."/>
            <person name="Westerberg I."/>
            <person name="Brannstrom I.O."/>
            <person name="Guillou S."/>
            <person name="Cros-Aarteil S."/>
            <person name="Calhoun S."/>
            <person name="Haridas S."/>
            <person name="Kuo A."/>
            <person name="Mondo S."/>
            <person name="Pangilinan J."/>
            <person name="Riley R."/>
            <person name="LaButti K."/>
            <person name="Andreopoulos B."/>
            <person name="Lipzen A."/>
            <person name="Chen C."/>
            <person name="Yan M."/>
            <person name="Daum C."/>
            <person name="Ng V."/>
            <person name="Clum A."/>
            <person name="Steindorff A."/>
            <person name="Ohm R.A."/>
            <person name="Martin F."/>
            <person name="Silar P."/>
            <person name="Natvig D.O."/>
            <person name="Lalanne C."/>
            <person name="Gautier V."/>
            <person name="Ament-Velasquez S.L."/>
            <person name="Kruys A."/>
            <person name="Hutchinson M.I."/>
            <person name="Powell A.J."/>
            <person name="Barry K."/>
            <person name="Miller A.N."/>
            <person name="Grigoriev I.V."/>
            <person name="Debuchy R."/>
            <person name="Gladieux P."/>
            <person name="Hiltunen Thoren M."/>
            <person name="Johannesson H."/>
        </authorList>
    </citation>
    <scope>NUCLEOTIDE SEQUENCE</scope>
    <source>
        <strain evidence="11">CBS 757.83</strain>
    </source>
</reference>
<proteinExistence type="inferred from homology"/>
<dbReference type="PRINTS" id="PR00105">
    <property type="entry name" value="C5METTRFRASE"/>
</dbReference>
<dbReference type="GO" id="GO:0032259">
    <property type="term" value="P:methylation"/>
    <property type="evidence" value="ECO:0007669"/>
    <property type="project" value="UniProtKB-KW"/>
</dbReference>
<evidence type="ECO:0000259" key="10">
    <source>
        <dbReference type="PROSITE" id="PS51038"/>
    </source>
</evidence>
<dbReference type="InterPro" id="IPR001525">
    <property type="entry name" value="C5_MeTfrase"/>
</dbReference>
<dbReference type="GO" id="GO:0003682">
    <property type="term" value="F:chromatin binding"/>
    <property type="evidence" value="ECO:0007669"/>
    <property type="project" value="InterPro"/>
</dbReference>
<dbReference type="Proteomes" id="UP001305647">
    <property type="component" value="Unassembled WGS sequence"/>
</dbReference>
<evidence type="ECO:0000256" key="1">
    <source>
        <dbReference type="ARBA" id="ARBA00004123"/>
    </source>
</evidence>
<dbReference type="GO" id="GO:0003677">
    <property type="term" value="F:DNA binding"/>
    <property type="evidence" value="ECO:0007669"/>
    <property type="project" value="UniProtKB-KW"/>
</dbReference>
<keyword evidence="3 8" id="KW-0489">Methyltransferase</keyword>
<dbReference type="InterPro" id="IPR057215">
    <property type="entry name" value="DUF7893"/>
</dbReference>
<evidence type="ECO:0000256" key="2">
    <source>
        <dbReference type="ARBA" id="ARBA00011975"/>
    </source>
</evidence>
<evidence type="ECO:0000256" key="7">
    <source>
        <dbReference type="ARBA" id="ARBA00023242"/>
    </source>
</evidence>
<feature type="domain" description="BAH" evidence="10">
    <location>
        <begin position="1354"/>
        <end position="1477"/>
    </location>
</feature>
<evidence type="ECO:0000256" key="9">
    <source>
        <dbReference type="SAM" id="MobiDB-lite"/>
    </source>
</evidence>
<dbReference type="Pfam" id="PF25423">
    <property type="entry name" value="DUF7893"/>
    <property type="match status" value="1"/>
</dbReference>
<keyword evidence="7" id="KW-0539">Nucleus</keyword>
<comment type="caution">
    <text evidence="8">Lacks conserved residue(s) required for the propagation of feature annotation.</text>
</comment>
<feature type="compositionally biased region" description="Basic and acidic residues" evidence="9">
    <location>
        <begin position="637"/>
        <end position="664"/>
    </location>
</feature>
<dbReference type="EC" id="2.1.1.37" evidence="2"/>
<evidence type="ECO:0000313" key="12">
    <source>
        <dbReference type="Proteomes" id="UP001305647"/>
    </source>
</evidence>
<reference evidence="11" key="2">
    <citation type="submission" date="2023-05" db="EMBL/GenBank/DDBJ databases">
        <authorList>
            <consortium name="Lawrence Berkeley National Laboratory"/>
            <person name="Steindorff A."/>
            <person name="Hensen N."/>
            <person name="Bonometti L."/>
            <person name="Westerberg I."/>
            <person name="Brannstrom I.O."/>
            <person name="Guillou S."/>
            <person name="Cros-Aarteil S."/>
            <person name="Calhoun S."/>
            <person name="Haridas S."/>
            <person name="Kuo A."/>
            <person name="Mondo S."/>
            <person name="Pangilinan J."/>
            <person name="Riley R."/>
            <person name="Labutti K."/>
            <person name="Andreopoulos B."/>
            <person name="Lipzen A."/>
            <person name="Chen C."/>
            <person name="Yanf M."/>
            <person name="Daum C."/>
            <person name="Ng V."/>
            <person name="Clum A."/>
            <person name="Ohm R."/>
            <person name="Martin F."/>
            <person name="Silar P."/>
            <person name="Natvig D."/>
            <person name="Lalanne C."/>
            <person name="Gautier V."/>
            <person name="Ament-Velasquez S.L."/>
            <person name="Kruys A."/>
            <person name="Hutchinson M.I."/>
            <person name="Powell A.J."/>
            <person name="Barry K."/>
            <person name="Miller A.N."/>
            <person name="Grigoriev I.V."/>
            <person name="Debuchy R."/>
            <person name="Gladieux P."/>
            <person name="Thoren M.H."/>
            <person name="Johannesson H."/>
        </authorList>
    </citation>
    <scope>NUCLEOTIDE SEQUENCE</scope>
    <source>
        <strain evidence="11">CBS 757.83</strain>
    </source>
</reference>
<evidence type="ECO:0000256" key="3">
    <source>
        <dbReference type="ARBA" id="ARBA00022603"/>
    </source>
</evidence>
<evidence type="ECO:0000256" key="4">
    <source>
        <dbReference type="ARBA" id="ARBA00022679"/>
    </source>
</evidence>
<accession>A0AAN6PZ02</accession>
<dbReference type="InterPro" id="IPR001025">
    <property type="entry name" value="BAH_dom"/>
</dbReference>
<sequence>MQQVPEGVFEPVRPREGLDHDLDEFSKVVEFRQQKLWKRRRNEQLSERFDQIELPRLDIPTDPALLKALPTGFHDMTDAEQQEEIWIVLEEARLAREEWKPQKNEKHVAYVNDYPPYSPSKVLGMLHRWRTRDWTPSQWQLARAISGNRSLRLPVLAAQAFLRRHTLLARRRGVELKMEQLAELENRFGITEADIKQWLWMLSPSSGDVKLQRFFNSKCRKPLFLLQILLARDKKIHEPATFLGLIQYVRENYVLADRPPDELAHPAYKGQGKAVTWWHFIGWPAAMPLLARLTADYISTMRLDSRARAKTGYQARSLVLNKALRYLSWPARVRPLDHMEHNWAAQRHLLRLAATSEPPLVIDQHGYRAVREVLIALSKSKGEARNADRAAKTWPPYRRTVDGVDERRDLEDDLSRSAKAGLLAHAAGYNDDIVDRALNALAGSTFGSSPTIQTRSLAPHFFSGALASQNIYAEWAAQVRATRNAREAWMVFENPPEPGLRPDVKVYAQMFEKLYARPVTDSPVIRPGDALEVFPVHDGNLSEFEIARLTPPSPDELYDHMLLHDKLKPTGRCLAAALRYLSDSPFEPHIGALRLPVSNMTAESLKTLASIPLSVFNAWIALLCHLHTRVPRQADISSERLDEPRDEAASGDKANNELEQEHPSRQLSQGGSIQEAIELAAAFQRHNPRAAHHDRTPWLTIMRALAGRKLLHSRLGAEFNVLETLITFLRIFETTTESKGVDPVSFEALCVMIRKALKLTTFQVLEGLGMTVRPHISSTQVLERYLLKAHRYMTKTFEAITAPIPEFIEDIEPAASTGSGLEGENDAVEEADSADGVSPEMLRYNVVGRPLHKYMMALACCGDDREMVRVMDWLLDGWDREYIREEAKASYHIDYHYTMRTIAYFARMGKELVHPAEMERLARRLADMRWQKGCTWFWPREDWQGDGPDLLPELETDLPARPSSPTRSVSPSIASLSGDARDFEVGRSGRICVELPKSTLVHPRSQYEGFVPPLPPCKEREALASLMKAVHAQGGQEKEEFVEFELDQFCFYNLSHSCPLEMRPLQHMATKRRHSQFYFDGVLSLGPVKHYVENVEVSGLPIGNYGTSHPTVKGQIWIRSRLNSKREVYYLLKKPRVEYARFYTPFLWTADLAKHVVDYSASMIQQRRQVEIHSFKAHFAQWLVNTHGRSAVFWNWRGKHPSNDYRTSPCFLPRDVIERIKPGDTISTSRDGAATGTKWRNMAAKGAVQDDRWFGLVQKVHVSKKGARSFDVTWFYRPVDTPCCMMKYPWPNELFLSDHCNCAESREARIKEHQVLAIHDVDWFGSPDSGKGEFFVRQTYIESHMAFCHGRQRLGFKTGDTVLATTGSRSTTAGSQHSTGVYEVVKIFRQGETSFVRLRCLLPRNQIDPGAEAPANELVYTDRLLIVKPDRVIGKCLVRFFRAGERMPTPYDRGGTGNLFYITHLETQDEGASKCVPLVSEFPASLRQGFDPTGQTFRKLRGMDLFCGSGNFGRGLEEGGAVEMRWVNDIWDRAIHTYIANTPDPKTTTPFLGSVDDLLRLALEGKYSDNVPRPGEVEFISAGSPCPALSQIKNQSLVASFASFVDFYRPHYGILENVSAIVQSHRNRSEDVLSQLFCAIVGMGYQAQLVLGDAWSHGAPQSRNRVFLYFAAPGQQLPEAPLLSHSHIPNVTNRGLGELCNGEAFVSRSFQPTPFRYVSAGQATADLPSIDDGKAEPSAAALPAHRVSVNVSPALRAQIAAIPTRPRGMNFATAWRQGGGGGGVMSRADRALFPEGGKRVLSAASLGWGRVDPRGVFRTVTTCCQPRDMMTGTIWHWDENRPLTVQEVRRAQGFPDDEVLLGSLADQWKLVGNSVARQMALALGLNVGGGGGGGGGATTREGSQAANGVVMAGDGVRAAAVAAPATNGQVVNGRLAEVIDLTSESEAEDIQHHDTARDDFVDLTSPLRRHRLRRAETKGARRLWAFQSRPGLG</sequence>
<keyword evidence="6" id="KW-0238">DNA-binding</keyword>
<dbReference type="Gene3D" id="3.40.50.150">
    <property type="entry name" value="Vaccinia Virus protein VP39"/>
    <property type="match status" value="1"/>
</dbReference>
<dbReference type="PANTHER" id="PTHR10629:SF54">
    <property type="entry name" value="DNA METHYLTRANSFERASE DIM-2"/>
    <property type="match status" value="1"/>
</dbReference>
<feature type="compositionally biased region" description="Acidic residues" evidence="9">
    <location>
        <begin position="823"/>
        <end position="833"/>
    </location>
</feature>
<feature type="domain" description="BAH" evidence="10">
    <location>
        <begin position="1218"/>
        <end position="1351"/>
    </location>
</feature>
<dbReference type="PROSITE" id="PS51038">
    <property type="entry name" value="BAH"/>
    <property type="match status" value="2"/>
</dbReference>
<dbReference type="GO" id="GO:0044027">
    <property type="term" value="P:negative regulation of gene expression via chromosomal CpG island methylation"/>
    <property type="evidence" value="ECO:0007669"/>
    <property type="project" value="TreeGrafter"/>
</dbReference>
<keyword evidence="12" id="KW-1185">Reference proteome</keyword>
<dbReference type="Pfam" id="PF00145">
    <property type="entry name" value="DNA_methylase"/>
    <property type="match status" value="1"/>
</dbReference>
<dbReference type="Gene3D" id="2.30.30.490">
    <property type="match status" value="1"/>
</dbReference>
<evidence type="ECO:0000256" key="5">
    <source>
        <dbReference type="ARBA" id="ARBA00022691"/>
    </source>
</evidence>
<dbReference type="InterPro" id="IPR029063">
    <property type="entry name" value="SAM-dependent_MTases_sf"/>
</dbReference>
<dbReference type="PANTHER" id="PTHR10629">
    <property type="entry name" value="CYTOSINE-SPECIFIC METHYLTRANSFERASE"/>
    <property type="match status" value="1"/>
</dbReference>
<protein>
    <recommendedName>
        <fullName evidence="2">DNA (cytosine-5-)-methyltransferase</fullName>
        <ecNumber evidence="2">2.1.1.37</ecNumber>
    </recommendedName>
</protein>
<evidence type="ECO:0000256" key="8">
    <source>
        <dbReference type="PROSITE-ProRule" id="PRU01016"/>
    </source>
</evidence>
<organism evidence="11 12">
    <name type="scientific">Parathielavia hyrcaniae</name>
    <dbReference type="NCBI Taxonomy" id="113614"/>
    <lineage>
        <taxon>Eukaryota</taxon>
        <taxon>Fungi</taxon>
        <taxon>Dikarya</taxon>
        <taxon>Ascomycota</taxon>
        <taxon>Pezizomycotina</taxon>
        <taxon>Sordariomycetes</taxon>
        <taxon>Sordariomycetidae</taxon>
        <taxon>Sordariales</taxon>
        <taxon>Chaetomiaceae</taxon>
        <taxon>Parathielavia</taxon>
    </lineage>
</organism>
<evidence type="ECO:0000313" key="11">
    <source>
        <dbReference type="EMBL" id="KAK4100403.1"/>
    </source>
</evidence>
<name>A0AAN6PZ02_9PEZI</name>
<keyword evidence="5 8" id="KW-0949">S-adenosyl-L-methionine</keyword>
<feature type="region of interest" description="Disordered" evidence="9">
    <location>
        <begin position="635"/>
        <end position="669"/>
    </location>
</feature>
<dbReference type="CDD" id="cd04712">
    <property type="entry name" value="BAH_DCM_I"/>
    <property type="match status" value="1"/>
</dbReference>
<comment type="similarity">
    <text evidence="8">Belongs to the class I-like SAM-binding methyltransferase superfamily. C5-methyltransferase family.</text>
</comment>
<dbReference type="GO" id="GO:0003886">
    <property type="term" value="F:DNA (cytosine-5-)-methyltransferase activity"/>
    <property type="evidence" value="ECO:0007669"/>
    <property type="project" value="UniProtKB-EC"/>
</dbReference>
<comment type="subcellular location">
    <subcellularLocation>
        <location evidence="1">Nucleus</location>
    </subcellularLocation>
</comment>
<dbReference type="InterPro" id="IPR050390">
    <property type="entry name" value="C5-Methyltransferase"/>
</dbReference>
<feature type="region of interest" description="Disordered" evidence="9">
    <location>
        <begin position="815"/>
        <end position="834"/>
    </location>
</feature>
<dbReference type="SUPFAM" id="SSF53335">
    <property type="entry name" value="S-adenosyl-L-methionine-dependent methyltransferases"/>
    <property type="match status" value="1"/>
</dbReference>
<keyword evidence="4 8" id="KW-0808">Transferase</keyword>
<dbReference type="InterPro" id="IPR043151">
    <property type="entry name" value="BAH_sf"/>
</dbReference>
<comment type="caution">
    <text evidence="11">The sequence shown here is derived from an EMBL/GenBank/DDBJ whole genome shotgun (WGS) entry which is preliminary data.</text>
</comment>
<dbReference type="EMBL" id="MU863641">
    <property type="protein sequence ID" value="KAK4100403.1"/>
    <property type="molecule type" value="Genomic_DNA"/>
</dbReference>
<dbReference type="PROSITE" id="PS51679">
    <property type="entry name" value="SAM_MT_C5"/>
    <property type="match status" value="1"/>
</dbReference>